<reference evidence="1" key="1">
    <citation type="submission" date="2023-11" db="EMBL/GenBank/DDBJ databases">
        <authorList>
            <person name="Poullet M."/>
        </authorList>
    </citation>
    <scope>NUCLEOTIDE SEQUENCE</scope>
    <source>
        <strain evidence="1">E1834</strain>
    </source>
</reference>
<sequence>MRGMKQVYIGTRKGGKITKHKENVQRKRFVDQRKRFVEQR</sequence>
<comment type="caution">
    <text evidence="1">The sequence shown here is derived from an EMBL/GenBank/DDBJ whole genome shotgun (WGS) entry which is preliminary data.</text>
</comment>
<proteinExistence type="predicted"/>
<gene>
    <name evidence="1" type="ORF">MENTE1834_LOCUS45267</name>
</gene>
<organism evidence="1 2">
    <name type="scientific">Meloidogyne enterolobii</name>
    <name type="common">Root-knot nematode worm</name>
    <name type="synonym">Meloidogyne mayaguensis</name>
    <dbReference type="NCBI Taxonomy" id="390850"/>
    <lineage>
        <taxon>Eukaryota</taxon>
        <taxon>Metazoa</taxon>
        <taxon>Ecdysozoa</taxon>
        <taxon>Nematoda</taxon>
        <taxon>Chromadorea</taxon>
        <taxon>Rhabditida</taxon>
        <taxon>Tylenchina</taxon>
        <taxon>Tylenchomorpha</taxon>
        <taxon>Tylenchoidea</taxon>
        <taxon>Meloidogynidae</taxon>
        <taxon>Meloidogyninae</taxon>
        <taxon>Meloidogyne</taxon>
    </lineage>
</organism>
<accession>A0ACB1AZ13</accession>
<evidence type="ECO:0000313" key="2">
    <source>
        <dbReference type="Proteomes" id="UP001497535"/>
    </source>
</evidence>
<name>A0ACB1AZ13_MELEN</name>
<keyword evidence="2" id="KW-1185">Reference proteome</keyword>
<protein>
    <submittedName>
        <fullName evidence="1">Uncharacterized protein</fullName>
    </submittedName>
</protein>
<dbReference type="Proteomes" id="UP001497535">
    <property type="component" value="Unassembled WGS sequence"/>
</dbReference>
<dbReference type="EMBL" id="CAVMJV010000148">
    <property type="protein sequence ID" value="CAK5114011.1"/>
    <property type="molecule type" value="Genomic_DNA"/>
</dbReference>
<evidence type="ECO:0000313" key="1">
    <source>
        <dbReference type="EMBL" id="CAK5114011.1"/>
    </source>
</evidence>